<organism evidence="1 2">
    <name type="scientific">Intestinibacter bartlettii CAG:1329</name>
    <dbReference type="NCBI Taxonomy" id="1263063"/>
    <lineage>
        <taxon>Bacteria</taxon>
        <taxon>Bacillati</taxon>
        <taxon>Bacillota</taxon>
        <taxon>Clostridia</taxon>
        <taxon>Peptostreptococcales</taxon>
        <taxon>Peptostreptococcaceae</taxon>
        <taxon>Intestinibacter</taxon>
    </lineage>
</organism>
<dbReference type="EMBL" id="CBBD010000038">
    <property type="protein sequence ID" value="CDA10230.1"/>
    <property type="molecule type" value="Genomic_DNA"/>
</dbReference>
<name>R5X617_9FIRM</name>
<evidence type="ECO:0000313" key="2">
    <source>
        <dbReference type="Proteomes" id="UP000017980"/>
    </source>
</evidence>
<evidence type="ECO:0000313" key="1">
    <source>
        <dbReference type="EMBL" id="CDA10230.1"/>
    </source>
</evidence>
<sequence>MPHKNIDVYIAESIRNQVNGSNSRDILSYSKSLGTCLFKYNDYCDNELHIYCNPSMTCNTLIYNYEYKSTICEDYSLENALNKIEILKRNEQIRLHNFIIDTSNNYILDKYLLKFTEKHLKKFASPQKDNEIIMMQADSDYIIKEYLNSIYILYALQLKYRFLNYDYIAGNMKQEILELDDRYFPNCEYDIFKKICNDINKNGHISYSYDAISQALDIFSNQNIKDSYYESDSYSSSNQVTYIIWKYFICYYNTYISIK</sequence>
<dbReference type="Proteomes" id="UP000017980">
    <property type="component" value="Unassembled WGS sequence"/>
</dbReference>
<accession>R5X617</accession>
<dbReference type="AlphaFoldDB" id="R5X617"/>
<comment type="caution">
    <text evidence="1">The sequence shown here is derived from an EMBL/GenBank/DDBJ whole genome shotgun (WGS) entry which is preliminary data.</text>
</comment>
<gene>
    <name evidence="1" type="ORF">BN488_01269</name>
</gene>
<protein>
    <submittedName>
        <fullName evidence="1">Uncharacterized protein</fullName>
    </submittedName>
</protein>
<reference evidence="1" key="1">
    <citation type="submission" date="2012-11" db="EMBL/GenBank/DDBJ databases">
        <title>Dependencies among metagenomic species, viruses, plasmids and units of genetic variation.</title>
        <authorList>
            <person name="Nielsen H.B."/>
            <person name="Almeida M."/>
            <person name="Juncker A.S."/>
            <person name="Rasmussen S."/>
            <person name="Li J."/>
            <person name="Sunagawa S."/>
            <person name="Plichta D."/>
            <person name="Gautier L."/>
            <person name="Le Chatelier E."/>
            <person name="Peletier E."/>
            <person name="Bonde I."/>
            <person name="Nielsen T."/>
            <person name="Manichanh C."/>
            <person name="Arumugam M."/>
            <person name="Batto J."/>
            <person name="Santos M.B.Q.D."/>
            <person name="Blom N."/>
            <person name="Borruel N."/>
            <person name="Burgdorf K.S."/>
            <person name="Boumezbeur F."/>
            <person name="Casellas F."/>
            <person name="Dore J."/>
            <person name="Guarner F."/>
            <person name="Hansen T."/>
            <person name="Hildebrand F."/>
            <person name="Kaas R.S."/>
            <person name="Kennedy S."/>
            <person name="Kristiansen K."/>
            <person name="Kultima J.R."/>
            <person name="Leonard P."/>
            <person name="Levenez F."/>
            <person name="Lund O."/>
            <person name="Moumen B."/>
            <person name="Le Paslier D."/>
            <person name="Pons N."/>
            <person name="Pedersen O."/>
            <person name="Prifti E."/>
            <person name="Qin J."/>
            <person name="Raes J."/>
            <person name="Tap J."/>
            <person name="Tims S."/>
            <person name="Ussery D.W."/>
            <person name="Yamada T."/>
            <person name="MetaHit consortium"/>
            <person name="Renault P."/>
            <person name="Sicheritz-Ponten T."/>
            <person name="Bork P."/>
            <person name="Wang J."/>
            <person name="Brunak S."/>
            <person name="Ehrlich S.D."/>
        </authorList>
    </citation>
    <scope>NUCLEOTIDE SEQUENCE [LARGE SCALE GENOMIC DNA]</scope>
</reference>
<proteinExistence type="predicted"/>
<dbReference type="RefSeq" id="WP_022071567.1">
    <property type="nucleotide sequence ID" value="NZ_HF999326.1"/>
</dbReference>